<name>A0ACB8B1U4_9AGAM</name>
<dbReference type="EMBL" id="MU266643">
    <property type="protein sequence ID" value="KAH7919627.1"/>
    <property type="molecule type" value="Genomic_DNA"/>
</dbReference>
<dbReference type="Proteomes" id="UP000790709">
    <property type="component" value="Unassembled WGS sequence"/>
</dbReference>
<comment type="caution">
    <text evidence="1">The sequence shown here is derived from an EMBL/GenBank/DDBJ whole genome shotgun (WGS) entry which is preliminary data.</text>
</comment>
<accession>A0ACB8B1U4</accession>
<reference evidence="1" key="1">
    <citation type="journal article" date="2021" name="New Phytol.">
        <title>Evolutionary innovations through gain and loss of genes in the ectomycorrhizal Boletales.</title>
        <authorList>
            <person name="Wu G."/>
            <person name="Miyauchi S."/>
            <person name="Morin E."/>
            <person name="Kuo A."/>
            <person name="Drula E."/>
            <person name="Varga T."/>
            <person name="Kohler A."/>
            <person name="Feng B."/>
            <person name="Cao Y."/>
            <person name="Lipzen A."/>
            <person name="Daum C."/>
            <person name="Hundley H."/>
            <person name="Pangilinan J."/>
            <person name="Johnson J."/>
            <person name="Barry K."/>
            <person name="LaButti K."/>
            <person name="Ng V."/>
            <person name="Ahrendt S."/>
            <person name="Min B."/>
            <person name="Choi I.G."/>
            <person name="Park H."/>
            <person name="Plett J.M."/>
            <person name="Magnuson J."/>
            <person name="Spatafora J.W."/>
            <person name="Nagy L.G."/>
            <person name="Henrissat B."/>
            <person name="Grigoriev I.V."/>
            <person name="Yang Z.L."/>
            <person name="Xu J."/>
            <person name="Martin F.M."/>
        </authorList>
    </citation>
    <scope>NUCLEOTIDE SEQUENCE</scope>
    <source>
        <strain evidence="1">KUC20120723A-06</strain>
    </source>
</reference>
<evidence type="ECO:0000313" key="1">
    <source>
        <dbReference type="EMBL" id="KAH7919627.1"/>
    </source>
</evidence>
<organism evidence="1 2">
    <name type="scientific">Leucogyrophana mollusca</name>
    <dbReference type="NCBI Taxonomy" id="85980"/>
    <lineage>
        <taxon>Eukaryota</taxon>
        <taxon>Fungi</taxon>
        <taxon>Dikarya</taxon>
        <taxon>Basidiomycota</taxon>
        <taxon>Agaricomycotina</taxon>
        <taxon>Agaricomycetes</taxon>
        <taxon>Agaricomycetidae</taxon>
        <taxon>Boletales</taxon>
        <taxon>Boletales incertae sedis</taxon>
        <taxon>Leucogyrophana</taxon>
    </lineage>
</organism>
<sequence length="986" mass="108799">MVEARQNDLNGRLTAISSNIFVKSTDIAAKVHSDEVKPIHMMLVILCGVSVDFDGLEQFVAPEEPSLLWSVLKNLEPEVDPLKIAKAIKRSILPSSRAGSANHPSARGDHSANASHERLAAPAQNGDQVAHASRFGIFGRNRARNQAREASPHLRPPTHDNVATNDRTSPVPSTSSLTPSSQLVNVIQDAQAHMEASGDSYVAPYHLSIAVLQDPDVRSFLKMQGIPEVAAVITALKDRRGERITNPEDDHFPFLSRYATDMLALARARKLDETIGRDEEIRRVIQILCRRTKNSVVLLGEPGVGKTAVAEGLAHRMATKQVPQNLNGTLYSLDLGALFAGAGKGEYEARVKGVIEDVMRSQESQFPAILFIDEIHLITVGKGQGGQGSGMDAANLLKPALARGQFRCIGATTLAEFREHIEKDGALQRRFAQVIVNEPTITEATTILRGIRERYEQHHRVWIMDQAIVTAVNLAHRYLTSRRLPDSAVDLVDEACASARVSQDMKPEAIDALEQSRIHTIALINALERDGHPGDAQALDEAIIARTKLNAELKRLELQQAAVNSWWEEITIQRGAIQKKKQEVLKAQNERRKSASLEGELQTLRDSLIRLEQRGPKFSDKTDDKNRRVVSATSPDIITAASIAAIVEKATKIPVQQLLDTDKSRLLDLRTSLGAKVKGQPEALDAVTHAIQISRTGLGNANRPIASLLFTGPSGTGKTLLSKALAEELFGQATAMIRIDGSEYSQSHSVSRLIGSPPGYVGYDQGGQLTEYVRRTPYCIVLLDEIEKTCAEFLTLFLQVMDEGRLTDGQGRLVDFRNCVVIMTSNIGAGIISKEIGKISDRNRDAVMEQFKEHKFPPEFLNRIDEVVMFRTMSQEVMKEILDKHSDDLRQREGLKKLTLDLDNKAKEWLIRAGISREYGARLLTRVIQRELLNPLARALLDGTVQEGDIVLIRVNDENNGLSVKSNRIQQPEPAAVGPSRRRRDG</sequence>
<protein>
    <submittedName>
        <fullName evidence="1">Uncharacterized protein</fullName>
    </submittedName>
</protein>
<proteinExistence type="predicted"/>
<gene>
    <name evidence="1" type="ORF">BV22DRAFT_1040707</name>
</gene>
<keyword evidence="2" id="KW-1185">Reference proteome</keyword>
<evidence type="ECO:0000313" key="2">
    <source>
        <dbReference type="Proteomes" id="UP000790709"/>
    </source>
</evidence>